<organism evidence="1">
    <name type="scientific">Rhizophora mucronata</name>
    <name type="common">Asiatic mangrove</name>
    <dbReference type="NCBI Taxonomy" id="61149"/>
    <lineage>
        <taxon>Eukaryota</taxon>
        <taxon>Viridiplantae</taxon>
        <taxon>Streptophyta</taxon>
        <taxon>Embryophyta</taxon>
        <taxon>Tracheophyta</taxon>
        <taxon>Spermatophyta</taxon>
        <taxon>Magnoliopsida</taxon>
        <taxon>eudicotyledons</taxon>
        <taxon>Gunneridae</taxon>
        <taxon>Pentapetalae</taxon>
        <taxon>rosids</taxon>
        <taxon>fabids</taxon>
        <taxon>Malpighiales</taxon>
        <taxon>Rhizophoraceae</taxon>
        <taxon>Rhizophora</taxon>
    </lineage>
</organism>
<proteinExistence type="predicted"/>
<sequence length="31" mass="3691">MLFKTYNWIQMNMRNSGPKAGSLSRIHTYMN</sequence>
<reference evidence="1" key="1">
    <citation type="submission" date="2018-02" db="EMBL/GenBank/DDBJ databases">
        <title>Rhizophora mucronata_Transcriptome.</title>
        <authorList>
            <person name="Meera S.P."/>
            <person name="Sreeshan A."/>
            <person name="Augustine A."/>
        </authorList>
    </citation>
    <scope>NUCLEOTIDE SEQUENCE</scope>
    <source>
        <tissue evidence="1">Leaf</tissue>
    </source>
</reference>
<accession>A0A2P2ISQ4</accession>
<dbReference type="EMBL" id="GGEC01003776">
    <property type="protein sequence ID" value="MBW84259.1"/>
    <property type="molecule type" value="Transcribed_RNA"/>
</dbReference>
<name>A0A2P2ISQ4_RHIMU</name>
<dbReference type="AlphaFoldDB" id="A0A2P2ISQ4"/>
<protein>
    <submittedName>
        <fullName evidence="1">Uncharacterized protein</fullName>
    </submittedName>
</protein>
<evidence type="ECO:0000313" key="1">
    <source>
        <dbReference type="EMBL" id="MBW84259.1"/>
    </source>
</evidence>